<evidence type="ECO:0000256" key="8">
    <source>
        <dbReference type="ARBA" id="ARBA00023136"/>
    </source>
</evidence>
<name>A0A0U3PIT6_9MICC</name>
<evidence type="ECO:0000256" key="1">
    <source>
        <dbReference type="ARBA" id="ARBA00004202"/>
    </source>
</evidence>
<evidence type="ECO:0000256" key="6">
    <source>
        <dbReference type="ARBA" id="ARBA00022840"/>
    </source>
</evidence>
<comment type="similarity">
    <text evidence="2">Belongs to the ABC transporter superfamily.</text>
</comment>
<keyword evidence="5" id="KW-0547">Nucleotide-binding</keyword>
<dbReference type="InterPro" id="IPR003439">
    <property type="entry name" value="ABC_transporter-like_ATP-bd"/>
</dbReference>
<evidence type="ECO:0000256" key="10">
    <source>
        <dbReference type="ARBA" id="ARBA00047624"/>
    </source>
</evidence>
<dbReference type="PANTHER" id="PTHR43166">
    <property type="entry name" value="AMINO ACID IMPORT ATP-BINDING PROTEIN"/>
    <property type="match status" value="1"/>
</dbReference>
<proteinExistence type="inferred from homology"/>
<evidence type="ECO:0000256" key="4">
    <source>
        <dbReference type="ARBA" id="ARBA00022475"/>
    </source>
</evidence>
<keyword evidence="6 12" id="KW-0067">ATP-binding</keyword>
<dbReference type="AlphaFoldDB" id="A0A0U3PIT6"/>
<keyword evidence="3" id="KW-0813">Transport</keyword>
<reference evidence="12 13" key="1">
    <citation type="submission" date="2016-10" db="EMBL/GenBank/DDBJ databases">
        <authorList>
            <person name="de Groot N.N."/>
        </authorList>
    </citation>
    <scope>NUCLEOTIDE SEQUENCE [LARGE SCALE GENOMIC DNA]</scope>
    <source>
        <strain evidence="12 13">DSM 22274</strain>
    </source>
</reference>
<accession>A0A1H5LAA0</accession>
<dbReference type="OrthoDB" id="3190580at2"/>
<evidence type="ECO:0000256" key="5">
    <source>
        <dbReference type="ARBA" id="ARBA00022741"/>
    </source>
</evidence>
<dbReference type="SUPFAM" id="SSF52540">
    <property type="entry name" value="P-loop containing nucleoside triphosphate hydrolases"/>
    <property type="match status" value="1"/>
</dbReference>
<dbReference type="PROSITE" id="PS50893">
    <property type="entry name" value="ABC_TRANSPORTER_2"/>
    <property type="match status" value="1"/>
</dbReference>
<evidence type="ECO:0000259" key="11">
    <source>
        <dbReference type="PROSITE" id="PS50893"/>
    </source>
</evidence>
<dbReference type="FunFam" id="3.40.50.300:FF:000020">
    <property type="entry name" value="Amino acid ABC transporter ATP-binding component"/>
    <property type="match status" value="1"/>
</dbReference>
<dbReference type="EC" id="7.4.2.1" evidence="9"/>
<evidence type="ECO:0000313" key="13">
    <source>
        <dbReference type="Proteomes" id="UP000182725"/>
    </source>
</evidence>
<gene>
    <name evidence="12" type="ORF">SAMN04489740_2372</name>
</gene>
<comment type="catalytic activity">
    <reaction evidence="10">
        <text>a polar amino acid(out) + ATP + H2O = a polar amino acid(in) + ADP + phosphate + H(+)</text>
        <dbReference type="Rhea" id="RHEA:14673"/>
        <dbReference type="ChEBI" id="CHEBI:15377"/>
        <dbReference type="ChEBI" id="CHEBI:15378"/>
        <dbReference type="ChEBI" id="CHEBI:30616"/>
        <dbReference type="ChEBI" id="CHEBI:43474"/>
        <dbReference type="ChEBI" id="CHEBI:62031"/>
        <dbReference type="ChEBI" id="CHEBI:456216"/>
        <dbReference type="EC" id="7.4.2.1"/>
    </reaction>
    <physiologicalReaction direction="left-to-right" evidence="10">
        <dbReference type="Rhea" id="RHEA:14674"/>
    </physiologicalReaction>
</comment>
<accession>A0A0U3PIT6</accession>
<dbReference type="KEGG" id="arw:MB46_00845"/>
<evidence type="ECO:0000256" key="2">
    <source>
        <dbReference type="ARBA" id="ARBA00005417"/>
    </source>
</evidence>
<dbReference type="RefSeq" id="WP_044572761.1">
    <property type="nucleotide sequence ID" value="NZ_CP013745.1"/>
</dbReference>
<comment type="subcellular location">
    <subcellularLocation>
        <location evidence="1">Cell membrane</location>
        <topology evidence="1">Peripheral membrane protein</topology>
    </subcellularLocation>
</comment>
<protein>
    <recommendedName>
        <fullName evidence="9">ABC-type polar-amino-acid transporter</fullName>
        <ecNumber evidence="9">7.4.2.1</ecNumber>
    </recommendedName>
</protein>
<evidence type="ECO:0000313" key="12">
    <source>
        <dbReference type="EMBL" id="SEE73934.1"/>
    </source>
</evidence>
<dbReference type="PIRSF" id="PIRSF039085">
    <property type="entry name" value="ABC_ATPase_HisP"/>
    <property type="match status" value="1"/>
</dbReference>
<dbReference type="InterPro" id="IPR050086">
    <property type="entry name" value="MetN_ABC_transporter-like"/>
</dbReference>
<dbReference type="InterPro" id="IPR030679">
    <property type="entry name" value="ABC_ATPase_HisP-typ"/>
</dbReference>
<dbReference type="GO" id="GO:0005886">
    <property type="term" value="C:plasma membrane"/>
    <property type="evidence" value="ECO:0007669"/>
    <property type="project" value="UniProtKB-SubCell"/>
</dbReference>
<sequence length="243" mass="26593">MALLTTQAITKTFGTVHVLKGIDFTIEPGEVVAVIGPSGGGKSTFLRCLNLLETPTSGHVLFDDEDLLAPNVDLDRLRSRMGMVFQQFNLFHNLTALRNVMLPQMNVLGKSKAEAEAHAMELLEKVGMTHRANAYPSQLSGGQKQRIAIARAVAMNPKLMLFDEPTSALDPEVVNDVLDVMTDLAKQGMTMIVVTHEMGFARKVADRVVFVDGGVIAADMPPEEFFADDNANPRVRDFLNKVL</sequence>
<dbReference type="InterPro" id="IPR003593">
    <property type="entry name" value="AAA+_ATPase"/>
</dbReference>
<dbReference type="PANTHER" id="PTHR43166:SF9">
    <property type="entry name" value="GLUTAMATE_ASPARTATE IMPORT ATP-BINDING PROTEIN GLTL"/>
    <property type="match status" value="1"/>
</dbReference>
<evidence type="ECO:0000256" key="9">
    <source>
        <dbReference type="ARBA" id="ARBA00038850"/>
    </source>
</evidence>
<dbReference type="PROSITE" id="PS00211">
    <property type="entry name" value="ABC_TRANSPORTER_1"/>
    <property type="match status" value="1"/>
</dbReference>
<feature type="domain" description="ABC transporter" evidence="11">
    <location>
        <begin position="4"/>
        <end position="238"/>
    </location>
</feature>
<keyword evidence="7" id="KW-0029">Amino-acid transport</keyword>
<keyword evidence="4" id="KW-1003">Cell membrane</keyword>
<dbReference type="InterPro" id="IPR017871">
    <property type="entry name" value="ABC_transporter-like_CS"/>
</dbReference>
<keyword evidence="8" id="KW-0472">Membrane</keyword>
<dbReference type="EMBL" id="FNTV01000001">
    <property type="protein sequence ID" value="SEE73934.1"/>
    <property type="molecule type" value="Genomic_DNA"/>
</dbReference>
<dbReference type="GO" id="GO:0016887">
    <property type="term" value="F:ATP hydrolysis activity"/>
    <property type="evidence" value="ECO:0007669"/>
    <property type="project" value="InterPro"/>
</dbReference>
<evidence type="ECO:0000256" key="7">
    <source>
        <dbReference type="ARBA" id="ARBA00022970"/>
    </source>
</evidence>
<dbReference type="CDD" id="cd03262">
    <property type="entry name" value="ABC_HisP_GlnQ"/>
    <property type="match status" value="1"/>
</dbReference>
<dbReference type="Proteomes" id="UP000182725">
    <property type="component" value="Unassembled WGS sequence"/>
</dbReference>
<dbReference type="GO" id="GO:0015426">
    <property type="term" value="F:ATPase-coupled polar amino acid-transporter activity"/>
    <property type="evidence" value="ECO:0007669"/>
    <property type="project" value="UniProtKB-EC"/>
</dbReference>
<dbReference type="Gene3D" id="3.40.50.300">
    <property type="entry name" value="P-loop containing nucleotide triphosphate hydrolases"/>
    <property type="match status" value="1"/>
</dbReference>
<dbReference type="GO" id="GO:0005524">
    <property type="term" value="F:ATP binding"/>
    <property type="evidence" value="ECO:0007669"/>
    <property type="project" value="UniProtKB-KW"/>
</dbReference>
<dbReference type="Pfam" id="PF00005">
    <property type="entry name" value="ABC_tran"/>
    <property type="match status" value="1"/>
</dbReference>
<dbReference type="InterPro" id="IPR027417">
    <property type="entry name" value="P-loop_NTPase"/>
</dbReference>
<evidence type="ECO:0000256" key="3">
    <source>
        <dbReference type="ARBA" id="ARBA00022448"/>
    </source>
</evidence>
<dbReference type="eggNOG" id="COG1126">
    <property type="taxonomic scope" value="Bacteria"/>
</dbReference>
<organism evidence="12 13">
    <name type="scientific">Arthrobacter alpinus</name>
    <dbReference type="NCBI Taxonomy" id="656366"/>
    <lineage>
        <taxon>Bacteria</taxon>
        <taxon>Bacillati</taxon>
        <taxon>Actinomycetota</taxon>
        <taxon>Actinomycetes</taxon>
        <taxon>Micrococcales</taxon>
        <taxon>Micrococcaceae</taxon>
        <taxon>Arthrobacter</taxon>
    </lineage>
</organism>
<dbReference type="SMART" id="SM00382">
    <property type="entry name" value="AAA"/>
    <property type="match status" value="1"/>
</dbReference>